<dbReference type="GO" id="GO:0009279">
    <property type="term" value="C:cell outer membrane"/>
    <property type="evidence" value="ECO:0007669"/>
    <property type="project" value="InterPro"/>
</dbReference>
<dbReference type="Proteomes" id="UP000315010">
    <property type="component" value="Unassembled WGS sequence"/>
</dbReference>
<name>A0A5C5YUS6_9BACT</name>
<dbReference type="SFLD" id="SFLDS00003">
    <property type="entry name" value="Haloacid_Dehalogenase"/>
    <property type="match status" value="1"/>
</dbReference>
<accession>A0A5C5YUS6</accession>
<dbReference type="Gene3D" id="3.40.50.1000">
    <property type="entry name" value="HAD superfamily/HAD-like"/>
    <property type="match status" value="1"/>
</dbReference>
<feature type="domain" description="Endonuclease/exonuclease/phosphatase" evidence="2">
    <location>
        <begin position="308"/>
        <end position="608"/>
    </location>
</feature>
<dbReference type="Pfam" id="PF19580">
    <property type="entry name" value="Exo_endo_phos_3"/>
    <property type="match status" value="1"/>
</dbReference>
<keyword evidence="3" id="KW-0449">Lipoprotein</keyword>
<evidence type="ECO:0000259" key="2">
    <source>
        <dbReference type="Pfam" id="PF19580"/>
    </source>
</evidence>
<reference evidence="3 4" key="1">
    <citation type="submission" date="2019-02" db="EMBL/GenBank/DDBJ databases">
        <title>Deep-cultivation of Planctomycetes and their phenomic and genomic characterization uncovers novel biology.</title>
        <authorList>
            <person name="Wiegand S."/>
            <person name="Jogler M."/>
            <person name="Boedeker C."/>
            <person name="Pinto D."/>
            <person name="Vollmers J."/>
            <person name="Rivas-Marin E."/>
            <person name="Kohn T."/>
            <person name="Peeters S.H."/>
            <person name="Heuer A."/>
            <person name="Rast P."/>
            <person name="Oberbeckmann S."/>
            <person name="Bunk B."/>
            <person name="Jeske O."/>
            <person name="Meyerdierks A."/>
            <person name="Storesund J.E."/>
            <person name="Kallscheuer N."/>
            <person name="Luecker S."/>
            <person name="Lage O.M."/>
            <person name="Pohl T."/>
            <person name="Merkel B.J."/>
            <person name="Hornburger P."/>
            <person name="Mueller R.-W."/>
            <person name="Bruemmer F."/>
            <person name="Labrenz M."/>
            <person name="Spormann A.M."/>
            <person name="Op Den Camp H."/>
            <person name="Overmann J."/>
            <person name="Amann R."/>
            <person name="Jetten M.S.M."/>
            <person name="Mascher T."/>
            <person name="Medema M.H."/>
            <person name="Devos D.P."/>
            <person name="Kaster A.-K."/>
            <person name="Ovreas L."/>
            <person name="Rohde M."/>
            <person name="Galperin M.Y."/>
            <person name="Jogler C."/>
        </authorList>
    </citation>
    <scope>NUCLEOTIDE SEQUENCE [LARGE SCALE GENOMIC DNA]</scope>
    <source>
        <strain evidence="3 4">CA13</strain>
    </source>
</reference>
<dbReference type="AlphaFoldDB" id="A0A5C5YUS6"/>
<keyword evidence="1" id="KW-0732">Signal</keyword>
<dbReference type="EMBL" id="SJPJ01000001">
    <property type="protein sequence ID" value="TWT78764.1"/>
    <property type="molecule type" value="Genomic_DNA"/>
</dbReference>
<dbReference type="InterPro" id="IPR023214">
    <property type="entry name" value="HAD_sf"/>
</dbReference>
<evidence type="ECO:0000313" key="3">
    <source>
        <dbReference type="EMBL" id="TWT78764.1"/>
    </source>
</evidence>
<dbReference type="InterPro" id="IPR005135">
    <property type="entry name" value="Endo/exonuclease/phosphatase"/>
</dbReference>
<dbReference type="GO" id="GO:0003824">
    <property type="term" value="F:catalytic activity"/>
    <property type="evidence" value="ECO:0007669"/>
    <property type="project" value="InterPro"/>
</dbReference>
<dbReference type="PANTHER" id="PTHR42834:SF1">
    <property type="entry name" value="ENDONUCLEASE_EXONUCLEASE_PHOSPHATASE FAMILY PROTEIN (AFU_ORTHOLOGUE AFUA_3G09210)"/>
    <property type="match status" value="1"/>
</dbReference>
<dbReference type="Gene3D" id="3.60.10.10">
    <property type="entry name" value="Endonuclease/exonuclease/phosphatase"/>
    <property type="match status" value="1"/>
</dbReference>
<dbReference type="OrthoDB" id="7297112at2"/>
<dbReference type="SUPFAM" id="SSF56784">
    <property type="entry name" value="HAD-like"/>
    <property type="match status" value="1"/>
</dbReference>
<dbReference type="InterPro" id="IPR036691">
    <property type="entry name" value="Endo/exonu/phosph_ase_sf"/>
</dbReference>
<evidence type="ECO:0000313" key="4">
    <source>
        <dbReference type="Proteomes" id="UP000315010"/>
    </source>
</evidence>
<sequence length="615" mass="69231">MAYLPSPPLRKAASPVYFAQRASMMVRFVLCLFVFVFATSCYGQSEPNSTHSLAFAPEPPTQRGLDANLYMQTSAEYRAACIQAYQLAYLRLRQQWASRKDRNEKHAVILDLDETVVDNSGFQTKLLQSGLAYDQRLFDQWEELGGSQTELIPASKEFVLAARSLGVTVFFISNRNEDYRLQTKQTLQRLGIPIEDERELKLRTTTSNKTTRRAEIAQDGFTVLLNIGDNLRDFDESFKSPSLPPASVSADLTAAIEHRKRRVDQTRSKWGRSWIVLPNPVYGEWMKPFGRGLDDLAQLKHANMKCGIAFWNVENLFDTQDDPDVEGDEEFTPTGPKKWTEERYQIKLNNLAKVIGQMNGQLGPDILGLSEIENLVVLEALIEKLKLLGRDYRIVHHDSPSGRGIDCALLYDAAVFGLQDSRFHFVDAGNTREIVEATFTRNDHKLTVFVNHWPARSHDASFRIAAGTTLRKRIDELLSVDALADIIAMGDFNDHQSDESISTALGATAELAEIQGGKLFNTMFAVDSIEPPGTYVYDNQWETLDQIFVSPGMLIPNGVSWVLGSTRPAILTWNQLYDPRGDAIARPSRSYSGPFFHETGYSDHLPVVSSVFWAR</sequence>
<organism evidence="3 4">
    <name type="scientific">Novipirellula herctigrandis</name>
    <dbReference type="NCBI Taxonomy" id="2527986"/>
    <lineage>
        <taxon>Bacteria</taxon>
        <taxon>Pseudomonadati</taxon>
        <taxon>Planctomycetota</taxon>
        <taxon>Planctomycetia</taxon>
        <taxon>Pirellulales</taxon>
        <taxon>Pirellulaceae</taxon>
        <taxon>Novipirellula</taxon>
    </lineage>
</organism>
<keyword evidence="4" id="KW-1185">Reference proteome</keyword>
<dbReference type="SFLD" id="SFLDG01125">
    <property type="entry name" value="C1.1:_Acid_Phosphatase_Like"/>
    <property type="match status" value="1"/>
</dbReference>
<dbReference type="InterPro" id="IPR006423">
    <property type="entry name" value="Lipo_e_P4"/>
</dbReference>
<dbReference type="PANTHER" id="PTHR42834">
    <property type="entry name" value="ENDONUCLEASE/EXONUCLEASE/PHOSPHATASE FAMILY PROTEIN (AFU_ORTHOLOGUE AFUA_3G09210)"/>
    <property type="match status" value="1"/>
</dbReference>
<evidence type="ECO:0000256" key="1">
    <source>
        <dbReference type="ARBA" id="ARBA00022729"/>
    </source>
</evidence>
<dbReference type="InterPro" id="IPR036412">
    <property type="entry name" value="HAD-like_sf"/>
</dbReference>
<gene>
    <name evidence="3" type="primary">hel</name>
    <name evidence="3" type="ORF">CA13_01610</name>
</gene>
<dbReference type="Pfam" id="PF03767">
    <property type="entry name" value="Acid_phosphat_B"/>
    <property type="match status" value="1"/>
</dbReference>
<protein>
    <submittedName>
        <fullName evidence="3">Lipoprotein E</fullName>
    </submittedName>
</protein>
<comment type="caution">
    <text evidence="3">The sequence shown here is derived from an EMBL/GenBank/DDBJ whole genome shotgun (WGS) entry which is preliminary data.</text>
</comment>
<dbReference type="InterPro" id="IPR005519">
    <property type="entry name" value="Acid_phosphat_B-like"/>
</dbReference>
<proteinExistence type="predicted"/>
<dbReference type="SUPFAM" id="SSF56219">
    <property type="entry name" value="DNase I-like"/>
    <property type="match status" value="1"/>
</dbReference>
<dbReference type="RefSeq" id="WP_146393840.1">
    <property type="nucleotide sequence ID" value="NZ_SJPJ01000001.1"/>
</dbReference>